<dbReference type="AlphaFoldDB" id="A0A5R8Y310"/>
<dbReference type="SUPFAM" id="SSF53955">
    <property type="entry name" value="Lysozyme-like"/>
    <property type="match status" value="1"/>
</dbReference>
<reference evidence="2 3" key="1">
    <citation type="submission" date="2019-05" db="EMBL/GenBank/DDBJ databases">
        <title>Arcobacter sp. nov., isolated from sea sediment.</title>
        <authorList>
            <person name="Kim W."/>
        </authorList>
    </citation>
    <scope>NUCLEOTIDE SEQUENCE [LARGE SCALE GENOMIC DNA]</scope>
    <source>
        <strain evidence="2 3">CAU 1517</strain>
    </source>
</reference>
<dbReference type="RefSeq" id="WP_138150745.1">
    <property type="nucleotide sequence ID" value="NZ_VANU01000001.1"/>
</dbReference>
<dbReference type="OrthoDB" id="3078754at2"/>
<dbReference type="EMBL" id="VANU01000001">
    <property type="protein sequence ID" value="TLP40454.1"/>
    <property type="molecule type" value="Genomic_DNA"/>
</dbReference>
<dbReference type="InterPro" id="IPR023346">
    <property type="entry name" value="Lysozyme-like_dom_sf"/>
</dbReference>
<evidence type="ECO:0008006" key="4">
    <source>
        <dbReference type="Google" id="ProtNLM"/>
    </source>
</evidence>
<keyword evidence="1" id="KW-0175">Coiled coil</keyword>
<protein>
    <recommendedName>
        <fullName evidence="4">Carboxypeptidase</fullName>
    </recommendedName>
</protein>
<evidence type="ECO:0000313" key="2">
    <source>
        <dbReference type="EMBL" id="TLP40454.1"/>
    </source>
</evidence>
<accession>A0A5R8Y310</accession>
<organism evidence="2 3">
    <name type="scientific">Arcobacter arenosus</name>
    <dbReference type="NCBI Taxonomy" id="2576037"/>
    <lineage>
        <taxon>Bacteria</taxon>
        <taxon>Pseudomonadati</taxon>
        <taxon>Campylobacterota</taxon>
        <taxon>Epsilonproteobacteria</taxon>
        <taxon>Campylobacterales</taxon>
        <taxon>Arcobacteraceae</taxon>
        <taxon>Arcobacter</taxon>
    </lineage>
</organism>
<keyword evidence="3" id="KW-1185">Reference proteome</keyword>
<evidence type="ECO:0000256" key="1">
    <source>
        <dbReference type="SAM" id="Coils"/>
    </source>
</evidence>
<dbReference type="Gene3D" id="1.10.530.10">
    <property type="match status" value="1"/>
</dbReference>
<proteinExistence type="predicted"/>
<name>A0A5R8Y310_9BACT</name>
<sequence length="254" mass="29463">MAINKKEVELIQSNLHCLCYSPGPIDGLLGRRTEGAFSLWQIDSGFEDIVTLKDELEKIEKQSSRIENLNSNAQENKDIISMTFSSKEALIEAVCIYGPKFSLNLKAHWAYVLATIEWETNRSFLPIEEAYYIYGGTPSQDDGKWQERESWRKRNFHYYPYYGRGYVQLTWERNYKFYANLFGISLEQMVKKALEPGASLFVILHGMSVGYFGQSIHQHITKNKYDFENARRCVNGLDHAKDIAKLAKSWMKKI</sequence>
<dbReference type="Proteomes" id="UP000308901">
    <property type="component" value="Unassembled WGS sequence"/>
</dbReference>
<gene>
    <name evidence="2" type="ORF">FDK22_00120</name>
</gene>
<comment type="caution">
    <text evidence="2">The sequence shown here is derived from an EMBL/GenBank/DDBJ whole genome shotgun (WGS) entry which is preliminary data.</text>
</comment>
<feature type="coiled-coil region" evidence="1">
    <location>
        <begin position="42"/>
        <end position="79"/>
    </location>
</feature>
<evidence type="ECO:0000313" key="3">
    <source>
        <dbReference type="Proteomes" id="UP000308901"/>
    </source>
</evidence>